<evidence type="ECO:0000313" key="5">
    <source>
        <dbReference type="Proteomes" id="UP000719942"/>
    </source>
</evidence>
<dbReference type="SUPFAM" id="SSF52266">
    <property type="entry name" value="SGNH hydrolase"/>
    <property type="match status" value="1"/>
</dbReference>
<feature type="compositionally biased region" description="Low complexity" evidence="1">
    <location>
        <begin position="54"/>
        <end position="63"/>
    </location>
</feature>
<feature type="transmembrane region" description="Helical" evidence="2">
    <location>
        <begin position="12"/>
        <end position="32"/>
    </location>
</feature>
<dbReference type="InterPro" id="IPR013830">
    <property type="entry name" value="SGNH_hydro"/>
</dbReference>
<keyword evidence="2" id="KW-0812">Transmembrane</keyword>
<evidence type="ECO:0000313" key="4">
    <source>
        <dbReference type="EMBL" id="MBW7572760.1"/>
    </source>
</evidence>
<dbReference type="EMBL" id="JAGFNZ010000002">
    <property type="protein sequence ID" value="MBW7572760.1"/>
    <property type="molecule type" value="Genomic_DNA"/>
</dbReference>
<organism evidence="4 5">
    <name type="scientific">Caproiciproducens faecalis</name>
    <dbReference type="NCBI Taxonomy" id="2820301"/>
    <lineage>
        <taxon>Bacteria</taxon>
        <taxon>Bacillati</taxon>
        <taxon>Bacillota</taxon>
        <taxon>Clostridia</taxon>
        <taxon>Eubacteriales</taxon>
        <taxon>Acutalibacteraceae</taxon>
        <taxon>Caproiciproducens</taxon>
    </lineage>
</organism>
<evidence type="ECO:0000256" key="1">
    <source>
        <dbReference type="SAM" id="MobiDB-lite"/>
    </source>
</evidence>
<name>A0ABS7DN88_9FIRM</name>
<feature type="region of interest" description="Disordered" evidence="1">
    <location>
        <begin position="54"/>
        <end position="84"/>
    </location>
</feature>
<proteinExistence type="predicted"/>
<keyword evidence="2" id="KW-1133">Transmembrane helix</keyword>
<dbReference type="Proteomes" id="UP000719942">
    <property type="component" value="Unassembled WGS sequence"/>
</dbReference>
<reference evidence="4 5" key="1">
    <citation type="submission" date="2021-03" db="EMBL/GenBank/DDBJ databases">
        <title>Caproiciproducens sp. nov. isolated from feces of cow.</title>
        <authorList>
            <person name="Choi J.-Y."/>
        </authorList>
    </citation>
    <scope>NUCLEOTIDE SEQUENCE [LARGE SCALE GENOMIC DNA]</scope>
    <source>
        <strain evidence="4 5">AGMB10547</strain>
    </source>
</reference>
<keyword evidence="5" id="KW-1185">Reference proteome</keyword>
<feature type="domain" description="SGNH hydrolase-type esterase" evidence="3">
    <location>
        <begin position="170"/>
        <end position="278"/>
    </location>
</feature>
<dbReference type="InterPro" id="IPR036514">
    <property type="entry name" value="SGNH_hydro_sf"/>
</dbReference>
<accession>A0ABS7DN88</accession>
<dbReference type="RefSeq" id="WP_219965143.1">
    <property type="nucleotide sequence ID" value="NZ_JAGFNZ010000002.1"/>
</dbReference>
<gene>
    <name evidence="4" type="ORF">J5W02_08020</name>
</gene>
<sequence length="297" mass="32352">MRTGKRPRRIFRKVVICMILAGVLYLIGLGAYNAVRGIGRLVYSAARTQSSVSQAAVSSSPPVSSAPPPASSRPPQSAPVASVPPEVISSPAVPLSSTPQNAGTPVGFFDDALFVGDSRTEALRNFDGLDNATYYAVKGLMVNTIFTKPAIEVDGEKKTVMQAVKEKKYGKIYIMLGVNELGWSSFNTFIEDYQKVIDQIKACQPGVSIYVQSILPVTAKKSDSDKVYNNQKIESYNQAIKEMAAKNSINYLAVNTAVSDSKGNLPEDASVDGVHLNREYCKKWCDYLRAHTRGERD</sequence>
<protein>
    <recommendedName>
        <fullName evidence="3">SGNH hydrolase-type esterase domain-containing protein</fullName>
    </recommendedName>
</protein>
<dbReference type="Gene3D" id="3.40.50.1110">
    <property type="entry name" value="SGNH hydrolase"/>
    <property type="match status" value="1"/>
</dbReference>
<dbReference type="Pfam" id="PF13472">
    <property type="entry name" value="Lipase_GDSL_2"/>
    <property type="match status" value="1"/>
</dbReference>
<keyword evidence="2" id="KW-0472">Membrane</keyword>
<evidence type="ECO:0000259" key="3">
    <source>
        <dbReference type="Pfam" id="PF13472"/>
    </source>
</evidence>
<feature type="compositionally biased region" description="Low complexity" evidence="1">
    <location>
        <begin position="73"/>
        <end position="84"/>
    </location>
</feature>
<evidence type="ECO:0000256" key="2">
    <source>
        <dbReference type="SAM" id="Phobius"/>
    </source>
</evidence>
<comment type="caution">
    <text evidence="4">The sequence shown here is derived from an EMBL/GenBank/DDBJ whole genome shotgun (WGS) entry which is preliminary data.</text>
</comment>